<dbReference type="Pfam" id="PF22703">
    <property type="entry name" value="Cdc6_lid"/>
    <property type="match status" value="1"/>
</dbReference>
<dbReference type="FunFam" id="3.40.50.300:FF:000930">
    <property type="entry name" value="ORC1-type DNA replication protein"/>
    <property type="match status" value="1"/>
</dbReference>
<protein>
    <recommendedName>
        <fullName evidence="5">ORC1-type DNA replication protein</fullName>
    </recommendedName>
</protein>
<dbReference type="HAMAP" id="MF_01407">
    <property type="entry name" value="ORC1_type_DNA_replic_protein"/>
    <property type="match status" value="1"/>
</dbReference>
<evidence type="ECO:0000259" key="7">
    <source>
        <dbReference type="SMART" id="SM01074"/>
    </source>
</evidence>
<gene>
    <name evidence="8" type="ORF">QPL79_00595</name>
</gene>
<comment type="function">
    <text evidence="5">Involved in regulation of DNA replication.</text>
</comment>
<dbReference type="SMART" id="SM00382">
    <property type="entry name" value="AAA"/>
    <property type="match status" value="1"/>
</dbReference>
<dbReference type="InterPro" id="IPR055237">
    <property type="entry name" value="Cdc6_lid"/>
</dbReference>
<dbReference type="InterPro" id="IPR041664">
    <property type="entry name" value="AAA_16"/>
</dbReference>
<feature type="binding site" evidence="5">
    <location>
        <position position="227"/>
    </location>
    <ligand>
        <name>ATP</name>
        <dbReference type="ChEBI" id="CHEBI:30616"/>
    </ligand>
</feature>
<reference evidence="8 9" key="1">
    <citation type="submission" date="2023-05" db="EMBL/GenBank/DDBJ databases">
        <title>A new hyperthermophilic archaea 'Ignisphaera cupida' sp. nov. and description of the family 'Ignisphaeraceae' fam. nov.</title>
        <authorList>
            <person name="Podosokorskaya O.A."/>
            <person name="Elcheninov A.G."/>
            <person name="Klukina A."/>
            <person name="Merkel A.Y."/>
        </authorList>
    </citation>
    <scope>NUCLEOTIDE SEQUENCE [LARGE SCALE GENOMIC DNA]</scope>
    <source>
        <strain evidence="8 9">4213-co</strain>
    </source>
</reference>
<evidence type="ECO:0000256" key="4">
    <source>
        <dbReference type="ARBA" id="ARBA00022840"/>
    </source>
</evidence>
<evidence type="ECO:0000313" key="8">
    <source>
        <dbReference type="EMBL" id="MDK6027866.1"/>
    </source>
</evidence>
<dbReference type="SMART" id="SM01074">
    <property type="entry name" value="Cdc6_C"/>
    <property type="match status" value="1"/>
</dbReference>
<dbReference type="Proteomes" id="UP001529235">
    <property type="component" value="Unassembled WGS sequence"/>
</dbReference>
<evidence type="ECO:0000256" key="2">
    <source>
        <dbReference type="ARBA" id="ARBA00022705"/>
    </source>
</evidence>
<dbReference type="Gene3D" id="1.10.8.60">
    <property type="match status" value="1"/>
</dbReference>
<dbReference type="GO" id="GO:0006260">
    <property type="term" value="P:DNA replication"/>
    <property type="evidence" value="ECO:0007669"/>
    <property type="project" value="UniProtKB-UniRule"/>
</dbReference>
<accession>A0ABD4Z3H1</accession>
<dbReference type="Gene3D" id="3.40.50.300">
    <property type="entry name" value="P-loop containing nucleotide triphosphate hydrolases"/>
    <property type="match status" value="1"/>
</dbReference>
<feature type="domain" description="Cdc6 C-terminal" evidence="7">
    <location>
        <begin position="310"/>
        <end position="392"/>
    </location>
</feature>
<dbReference type="PANTHER" id="PTHR10763:SF26">
    <property type="entry name" value="CELL DIVISION CONTROL PROTEIN 6 HOMOLOG"/>
    <property type="match status" value="1"/>
</dbReference>
<dbReference type="InterPro" id="IPR050311">
    <property type="entry name" value="ORC1/CDC6"/>
</dbReference>
<evidence type="ECO:0000259" key="6">
    <source>
        <dbReference type="SMART" id="SM00382"/>
    </source>
</evidence>
<dbReference type="GO" id="GO:0005524">
    <property type="term" value="F:ATP binding"/>
    <property type="evidence" value="ECO:0007669"/>
    <property type="project" value="UniProtKB-UniRule"/>
</dbReference>
<dbReference type="CDD" id="cd00009">
    <property type="entry name" value="AAA"/>
    <property type="match status" value="1"/>
</dbReference>
<keyword evidence="9" id="KW-1185">Reference proteome</keyword>
<dbReference type="CDD" id="cd08768">
    <property type="entry name" value="Cdc6_C"/>
    <property type="match status" value="1"/>
</dbReference>
<proteinExistence type="inferred from homology"/>
<dbReference type="EMBL" id="JASNVW010000001">
    <property type="protein sequence ID" value="MDK6027866.1"/>
    <property type="molecule type" value="Genomic_DNA"/>
</dbReference>
<keyword evidence="3 5" id="KW-0547">Nucleotide-binding</keyword>
<dbReference type="InterPro" id="IPR014277">
    <property type="entry name" value="Orc1/Cdc6_arc"/>
</dbReference>
<dbReference type="InterPro" id="IPR036390">
    <property type="entry name" value="WH_DNA-bd_sf"/>
</dbReference>
<feature type="domain" description="AAA+ ATPase" evidence="6">
    <location>
        <begin position="59"/>
        <end position="216"/>
    </location>
</feature>
<organism evidence="8 9">
    <name type="scientific">Ignisphaera cupida</name>
    <dbReference type="NCBI Taxonomy" id="3050454"/>
    <lineage>
        <taxon>Archaea</taxon>
        <taxon>Thermoproteota</taxon>
        <taxon>Thermoprotei</taxon>
        <taxon>Desulfurococcales</taxon>
        <taxon>Desulfurococcaceae</taxon>
        <taxon>Ignisphaera</taxon>
    </lineage>
</organism>
<dbReference type="SUPFAM" id="SSF46785">
    <property type="entry name" value="Winged helix' DNA-binding domain"/>
    <property type="match status" value="1"/>
</dbReference>
<name>A0ABD4Z3H1_9CREN</name>
<sequence>MSSAINDLLDKIFVNTLKSTVFIDRDVLRPEYIPDELPHREEQIAKLGSILAPSLKGSKPSNVFIYGLTGTGKTAVTKYVLKRLHSKSLELGVDIVTCYVNTRQDDTTYRVIVKLAECVGLRLPFTGISTAEAYRRFLKVLDSRSSIMIAVLDEIDFLIKRSGDEILYRLTRSSDELTNSKIAIIGITNDLKLVEDLDPRVRSSLGEVELVFPPYNAVQLEDILTRRAKIAFKPGAIDKSVISLCAALAAREHGDARRALDLLRVAGEIAEREGSEKVLIEHVYKALREIEVDRASEVISTMPLHSKLVLLAILNLTKTSNGKTTTGEVYTHYKSLCSKIGIESVTQRRVSDILSELDMTGIITARVISRGRYGKTRVISLAVPEDVVVKALSEDPYVSQLLSGNR</sequence>
<feature type="binding site" evidence="5">
    <location>
        <begin position="71"/>
        <end position="75"/>
    </location>
    <ligand>
        <name>ATP</name>
        <dbReference type="ChEBI" id="CHEBI:30616"/>
    </ligand>
</feature>
<evidence type="ECO:0000313" key="9">
    <source>
        <dbReference type="Proteomes" id="UP001529235"/>
    </source>
</evidence>
<comment type="caution">
    <text evidence="8">The sequence shown here is derived from an EMBL/GenBank/DDBJ whole genome shotgun (WGS) entry which is preliminary data.</text>
</comment>
<evidence type="ECO:0000256" key="3">
    <source>
        <dbReference type="ARBA" id="ARBA00022741"/>
    </source>
</evidence>
<dbReference type="AlphaFoldDB" id="A0ABD4Z3H1"/>
<dbReference type="NCBIfam" id="NF001625">
    <property type="entry name" value="PRK00411.1-3"/>
    <property type="match status" value="1"/>
</dbReference>
<dbReference type="InterPro" id="IPR003593">
    <property type="entry name" value="AAA+_ATPase"/>
</dbReference>
<evidence type="ECO:0000256" key="5">
    <source>
        <dbReference type="HAMAP-Rule" id="MF_01407"/>
    </source>
</evidence>
<dbReference type="FunFam" id="1.10.8.60:FF:000073">
    <property type="entry name" value="ORC1-type DNA replication protein"/>
    <property type="match status" value="1"/>
</dbReference>
<dbReference type="Pfam" id="PF13191">
    <property type="entry name" value="AAA_16"/>
    <property type="match status" value="1"/>
</dbReference>
<dbReference type="NCBIfam" id="TIGR02928">
    <property type="entry name" value="orc1/cdc6 family replication initiation protein"/>
    <property type="match status" value="1"/>
</dbReference>
<keyword evidence="2 5" id="KW-0235">DNA replication</keyword>
<keyword evidence="4 5" id="KW-0067">ATP-binding</keyword>
<dbReference type="PANTHER" id="PTHR10763">
    <property type="entry name" value="CELL DIVISION CONTROL PROTEIN 6-RELATED"/>
    <property type="match status" value="1"/>
</dbReference>
<dbReference type="InterPro" id="IPR027417">
    <property type="entry name" value="P-loop_NTPase"/>
</dbReference>
<evidence type="ECO:0000256" key="1">
    <source>
        <dbReference type="ARBA" id="ARBA00006184"/>
    </source>
</evidence>
<dbReference type="SUPFAM" id="SSF52540">
    <property type="entry name" value="P-loop containing nucleoside triphosphate hydrolases"/>
    <property type="match status" value="1"/>
</dbReference>
<dbReference type="InterPro" id="IPR036388">
    <property type="entry name" value="WH-like_DNA-bd_sf"/>
</dbReference>
<dbReference type="Pfam" id="PF09079">
    <property type="entry name" value="WHD_Cdc6"/>
    <property type="match status" value="1"/>
</dbReference>
<comment type="similarity">
    <text evidence="1 5">Belongs to the CDC6/cdc18 family.</text>
</comment>
<dbReference type="InterPro" id="IPR015163">
    <property type="entry name" value="Cdc6_C"/>
</dbReference>
<dbReference type="Gene3D" id="1.10.10.10">
    <property type="entry name" value="Winged helix-like DNA-binding domain superfamily/Winged helix DNA-binding domain"/>
    <property type="match status" value="1"/>
</dbReference>
<feature type="binding site" evidence="5">
    <location>
        <position position="215"/>
    </location>
    <ligand>
        <name>ATP</name>
        <dbReference type="ChEBI" id="CHEBI:30616"/>
    </ligand>
</feature>